<dbReference type="AlphaFoldDB" id="A0A4V5P0Z0"/>
<dbReference type="Proteomes" id="UP000308181">
    <property type="component" value="Unassembled WGS sequence"/>
</dbReference>
<reference evidence="1 2" key="1">
    <citation type="submission" date="2019-04" db="EMBL/GenBank/DDBJ databases">
        <title>Pedobacter sp. AR-3-17 sp. nov., isolated from Arctic soil.</title>
        <authorList>
            <person name="Dahal R.H."/>
            <person name="Kim D.-U."/>
        </authorList>
    </citation>
    <scope>NUCLEOTIDE SEQUENCE [LARGE SCALE GENOMIC DNA]</scope>
    <source>
        <strain evidence="1 2">AR-3-17</strain>
    </source>
</reference>
<organism evidence="1 2">
    <name type="scientific">Pedobacter cryophilus</name>
    <dbReference type="NCBI Taxonomy" id="2571271"/>
    <lineage>
        <taxon>Bacteria</taxon>
        <taxon>Pseudomonadati</taxon>
        <taxon>Bacteroidota</taxon>
        <taxon>Sphingobacteriia</taxon>
        <taxon>Sphingobacteriales</taxon>
        <taxon>Sphingobacteriaceae</taxon>
        <taxon>Pedobacter</taxon>
    </lineage>
</organism>
<protein>
    <submittedName>
        <fullName evidence="1">Uncharacterized protein</fullName>
    </submittedName>
</protein>
<evidence type="ECO:0000313" key="2">
    <source>
        <dbReference type="Proteomes" id="UP000308181"/>
    </source>
</evidence>
<proteinExistence type="predicted"/>
<dbReference type="OrthoDB" id="9768714at2"/>
<name>A0A4V5P0Z0_9SPHI</name>
<dbReference type="EMBL" id="SWBP01000001">
    <property type="protein sequence ID" value="TKC00171.1"/>
    <property type="molecule type" value="Genomic_DNA"/>
</dbReference>
<accession>A0A4V5P0Z0</accession>
<comment type="caution">
    <text evidence="1">The sequence shown here is derived from an EMBL/GenBank/DDBJ whole genome shotgun (WGS) entry which is preliminary data.</text>
</comment>
<sequence>MAQSSDELIKREIIQAVGYVRNGCRIRIFPEGSNDDQKLVTDGGLTFKSNSVSYGSCDAGWFYKEDDKWIPFIGLEGTDALNRGSSGNAQYQRFHHALGAVKEGYIGVYYLRKGLSIIQPDLYGMAYNASITEKGIYLIVDDLQVIKDLLDLRLKPNELKKYIDAYLLKMKQIYDVSFKQKYKGSWGTFAIKRSTIIKSNYIIKYAARMKRNFTDGSQRAGHIAVGEMYLTKYFFPNKTFYYLFPKMTQADIDYLDKNKGNDKEWYLLRNEPNVIIVPIDNLSGVSEEVKKSLIKIKDLPSKGDALATYNTCAKTIVEGLNNGKITIKM</sequence>
<keyword evidence="2" id="KW-1185">Reference proteome</keyword>
<evidence type="ECO:0000313" key="1">
    <source>
        <dbReference type="EMBL" id="TKC00171.1"/>
    </source>
</evidence>
<gene>
    <name evidence="1" type="ORF">FA046_00370</name>
</gene>
<dbReference type="RefSeq" id="WP_136824380.1">
    <property type="nucleotide sequence ID" value="NZ_SWBP01000001.1"/>
</dbReference>